<evidence type="ECO:0000313" key="3">
    <source>
        <dbReference type="Proteomes" id="UP000501570"/>
    </source>
</evidence>
<dbReference type="EMBL" id="CP050995">
    <property type="protein sequence ID" value="QIY90830.1"/>
    <property type="molecule type" value="Genomic_DNA"/>
</dbReference>
<dbReference type="RefSeq" id="WP_168238343.1">
    <property type="nucleotide sequence ID" value="NZ_CP050995.1"/>
</dbReference>
<accession>A0ABX6KQJ5</accession>
<evidence type="ECO:0000256" key="1">
    <source>
        <dbReference type="SAM" id="Phobius"/>
    </source>
</evidence>
<feature type="transmembrane region" description="Helical" evidence="1">
    <location>
        <begin position="152"/>
        <end position="173"/>
    </location>
</feature>
<evidence type="ECO:0000313" key="2">
    <source>
        <dbReference type="EMBL" id="QIY90830.1"/>
    </source>
</evidence>
<sequence>MKRTVILIVAIALCVLLSYIVPGWDYLNTHLDLLEKHFGKNVPVSILLLFYLSLSFIVYMALFNRFSKTFYISTTNNGQFTIHTGDQNEILIKKEDFQFTGEKTFRIKNILNSTLRKHPKGISVKSFQQYINETGPQQVLGNSFSGSILPMAVVYTSLVAGFVIYIAYAIGLYKILLPHMDALQILFRARSPLLMIMISLPFMAAFFLVMYYLYQWTVFRKHRIKIDWSESQVTVSAGKKKYVFKKNEVKTSVFFINRLTHLPKWLIVEQKKGTRYMIFNKDEDHQAFQDFIDSYVKYFDIDIEKATTTVGSSSSTLMKKKYTHE</sequence>
<keyword evidence="1" id="KW-0812">Transmembrane</keyword>
<protein>
    <submittedName>
        <fullName evidence="2">Uncharacterized protein</fullName>
    </submittedName>
</protein>
<reference evidence="2 3" key="1">
    <citation type="submission" date="2019-09" db="EMBL/GenBank/DDBJ databases">
        <title>FDA dAtabase for Regulatory Grade micrObial Sequences (FDA-ARGOS): Supporting development and validation of Infectious Disease Dx tests.</title>
        <authorList>
            <person name="Sciortino C."/>
            <person name="Tallon L."/>
            <person name="Sadzewicz L."/>
            <person name="Vavikolanu K."/>
            <person name="Mehta A."/>
            <person name="Aluvathingal J."/>
            <person name="Nadendla S."/>
            <person name="Nandy P."/>
            <person name="Geyer C."/>
            <person name="Yan Y."/>
            <person name="Sichtig H."/>
        </authorList>
    </citation>
    <scope>NUCLEOTIDE SEQUENCE [LARGE SCALE GENOMIC DNA]</scope>
    <source>
        <strain evidence="2 3">FDAARGOS_636</strain>
    </source>
</reference>
<keyword evidence="3" id="KW-1185">Reference proteome</keyword>
<proteinExistence type="predicted"/>
<dbReference type="Proteomes" id="UP000501570">
    <property type="component" value="Chromosome"/>
</dbReference>
<organism evidence="2 3">
    <name type="scientific">Chryseobacterium gallinarum</name>
    <dbReference type="NCBI Taxonomy" id="1324352"/>
    <lineage>
        <taxon>Bacteria</taxon>
        <taxon>Pseudomonadati</taxon>
        <taxon>Bacteroidota</taxon>
        <taxon>Flavobacteriia</taxon>
        <taxon>Flavobacteriales</taxon>
        <taxon>Weeksellaceae</taxon>
        <taxon>Chryseobacterium group</taxon>
        <taxon>Chryseobacterium</taxon>
    </lineage>
</organism>
<feature type="transmembrane region" description="Helical" evidence="1">
    <location>
        <begin position="42"/>
        <end position="63"/>
    </location>
</feature>
<keyword evidence="1" id="KW-1133">Transmembrane helix</keyword>
<gene>
    <name evidence="2" type="ORF">FOB44_09250</name>
</gene>
<name>A0ABX6KQJ5_CHRGL</name>
<keyword evidence="1" id="KW-0472">Membrane</keyword>
<feature type="transmembrane region" description="Helical" evidence="1">
    <location>
        <begin position="193"/>
        <end position="214"/>
    </location>
</feature>